<accession>A0ABV8GWP0</accession>
<dbReference type="Proteomes" id="UP001595772">
    <property type="component" value="Unassembled WGS sequence"/>
</dbReference>
<evidence type="ECO:0000256" key="1">
    <source>
        <dbReference type="SAM" id="Phobius"/>
    </source>
</evidence>
<evidence type="ECO:0000313" key="3">
    <source>
        <dbReference type="Proteomes" id="UP001595772"/>
    </source>
</evidence>
<protein>
    <recommendedName>
        <fullName evidence="4">DUF3899 domain-containing protein</fullName>
    </recommendedName>
</protein>
<proteinExistence type="predicted"/>
<name>A0ABV8GWP0_9BACI</name>
<evidence type="ECO:0000313" key="2">
    <source>
        <dbReference type="EMBL" id="MFC4023005.1"/>
    </source>
</evidence>
<gene>
    <name evidence="2" type="ORF">ACFOUV_04145</name>
</gene>
<feature type="transmembrane region" description="Helical" evidence="1">
    <location>
        <begin position="6"/>
        <end position="25"/>
    </location>
</feature>
<keyword evidence="1" id="KW-0812">Transmembrane</keyword>
<dbReference type="RefSeq" id="WP_379495491.1">
    <property type="nucleotide sequence ID" value="NZ_JBHSAO010000001.1"/>
</dbReference>
<organism evidence="2 3">
    <name type="scientific">Oceanobacillus longus</name>
    <dbReference type="NCBI Taxonomy" id="930120"/>
    <lineage>
        <taxon>Bacteria</taxon>
        <taxon>Bacillati</taxon>
        <taxon>Bacillota</taxon>
        <taxon>Bacilli</taxon>
        <taxon>Bacillales</taxon>
        <taxon>Bacillaceae</taxon>
        <taxon>Oceanobacillus</taxon>
    </lineage>
</organism>
<keyword evidence="3" id="KW-1185">Reference proteome</keyword>
<dbReference type="EMBL" id="JBHSAO010000001">
    <property type="protein sequence ID" value="MFC4023005.1"/>
    <property type="molecule type" value="Genomic_DNA"/>
</dbReference>
<feature type="transmembrane region" description="Helical" evidence="1">
    <location>
        <begin position="64"/>
        <end position="84"/>
    </location>
</feature>
<sequence length="86" mass="9836">MDYWMLGLISAAVIIVSLVLTVRVLKEEDKKIKKYEGEEDSAANELKRSNDYEKESLTKNVKNLSFIYVIVTAISIIVLAFYIFSL</sequence>
<keyword evidence="1" id="KW-1133">Transmembrane helix</keyword>
<reference evidence="3" key="1">
    <citation type="journal article" date="2019" name="Int. J. Syst. Evol. Microbiol.">
        <title>The Global Catalogue of Microorganisms (GCM) 10K type strain sequencing project: providing services to taxonomists for standard genome sequencing and annotation.</title>
        <authorList>
            <consortium name="The Broad Institute Genomics Platform"/>
            <consortium name="The Broad Institute Genome Sequencing Center for Infectious Disease"/>
            <person name="Wu L."/>
            <person name="Ma J."/>
        </authorList>
    </citation>
    <scope>NUCLEOTIDE SEQUENCE [LARGE SCALE GENOMIC DNA]</scope>
    <source>
        <strain evidence="3">IBRC-M 10703</strain>
    </source>
</reference>
<evidence type="ECO:0008006" key="4">
    <source>
        <dbReference type="Google" id="ProtNLM"/>
    </source>
</evidence>
<keyword evidence="1" id="KW-0472">Membrane</keyword>
<comment type="caution">
    <text evidence="2">The sequence shown here is derived from an EMBL/GenBank/DDBJ whole genome shotgun (WGS) entry which is preliminary data.</text>
</comment>